<dbReference type="FunFam" id="2.90.10.30:FF:000001">
    <property type="entry name" value="Serine/threonine-protein kinase"/>
    <property type="match status" value="1"/>
</dbReference>
<dbReference type="FunFam" id="3.30.200.20:FF:000059">
    <property type="entry name" value="S-receptor-like serine/threonine-protein kinase"/>
    <property type="match status" value="1"/>
</dbReference>
<dbReference type="PIRSF" id="PIRSF000641">
    <property type="entry name" value="SRK"/>
    <property type="match status" value="1"/>
</dbReference>
<dbReference type="AlphaFoldDB" id="A0AAV2GFL4"/>
<dbReference type="Gene3D" id="2.90.10.10">
    <property type="entry name" value="Bulb-type lectin domain"/>
    <property type="match status" value="1"/>
</dbReference>
<evidence type="ECO:0000256" key="15">
    <source>
        <dbReference type="ARBA" id="ARBA00023180"/>
    </source>
</evidence>
<keyword evidence="14" id="KW-0675">Receptor</keyword>
<dbReference type="PROSITE" id="PS00107">
    <property type="entry name" value="PROTEIN_KINASE_ATP"/>
    <property type="match status" value="1"/>
</dbReference>
<dbReference type="Pfam" id="PF00069">
    <property type="entry name" value="Pkinase"/>
    <property type="match status" value="1"/>
</dbReference>
<keyword evidence="8 18" id="KW-0547">Nucleotide-binding</keyword>
<dbReference type="InterPro" id="IPR017441">
    <property type="entry name" value="Protein_kinase_ATP_BS"/>
</dbReference>
<dbReference type="PROSITE" id="PS50011">
    <property type="entry name" value="PROTEIN_KINASE_DOM"/>
    <property type="match status" value="1"/>
</dbReference>
<dbReference type="InterPro" id="IPR000719">
    <property type="entry name" value="Prot_kinase_dom"/>
</dbReference>
<evidence type="ECO:0000256" key="13">
    <source>
        <dbReference type="ARBA" id="ARBA00023157"/>
    </source>
</evidence>
<keyword evidence="2 18" id="KW-0723">Serine/threonine-protein kinase</keyword>
<dbReference type="Pfam" id="PF01453">
    <property type="entry name" value="B_lectin"/>
    <property type="match status" value="1"/>
</dbReference>
<dbReference type="EC" id="2.7.11.1" evidence="18"/>
<dbReference type="InterPro" id="IPR051343">
    <property type="entry name" value="G-type_lectin_kinases/EP1-like"/>
</dbReference>
<feature type="transmembrane region" description="Helical" evidence="20">
    <location>
        <begin position="450"/>
        <end position="475"/>
    </location>
</feature>
<dbReference type="FunFam" id="2.90.10.10:FF:000013">
    <property type="entry name" value="G-type lectin S-receptor-like serine/threonine-protein kinase LECRK1"/>
    <property type="match status" value="1"/>
</dbReference>
<evidence type="ECO:0000256" key="3">
    <source>
        <dbReference type="ARBA" id="ARBA00022536"/>
    </source>
</evidence>
<dbReference type="SUPFAM" id="SSF51110">
    <property type="entry name" value="alpha-D-mannose-specific plant lectins"/>
    <property type="match status" value="1"/>
</dbReference>
<evidence type="ECO:0000256" key="21">
    <source>
        <dbReference type="SAM" id="SignalP"/>
    </source>
</evidence>
<evidence type="ECO:0000256" key="17">
    <source>
        <dbReference type="ARBA" id="ARBA00048679"/>
    </source>
</evidence>
<comment type="catalytic activity">
    <reaction evidence="17 18">
        <text>L-seryl-[protein] + ATP = O-phospho-L-seryl-[protein] + ADP + H(+)</text>
        <dbReference type="Rhea" id="RHEA:17989"/>
        <dbReference type="Rhea" id="RHEA-COMP:9863"/>
        <dbReference type="Rhea" id="RHEA-COMP:11604"/>
        <dbReference type="ChEBI" id="CHEBI:15378"/>
        <dbReference type="ChEBI" id="CHEBI:29999"/>
        <dbReference type="ChEBI" id="CHEBI:30616"/>
        <dbReference type="ChEBI" id="CHEBI:83421"/>
        <dbReference type="ChEBI" id="CHEBI:456216"/>
        <dbReference type="EC" id="2.7.11.1"/>
    </reaction>
</comment>
<dbReference type="GO" id="GO:0005524">
    <property type="term" value="F:ATP binding"/>
    <property type="evidence" value="ECO:0007669"/>
    <property type="project" value="UniProtKB-UniRule"/>
</dbReference>
<evidence type="ECO:0000313" key="24">
    <source>
        <dbReference type="EMBL" id="CAL1409474.1"/>
    </source>
</evidence>
<evidence type="ECO:0000256" key="14">
    <source>
        <dbReference type="ARBA" id="ARBA00023170"/>
    </source>
</evidence>
<keyword evidence="13" id="KW-1015">Disulfide bond</keyword>
<dbReference type="Proteomes" id="UP001497516">
    <property type="component" value="Chromosome 8"/>
</dbReference>
<dbReference type="Gene3D" id="3.30.200.20">
    <property type="entry name" value="Phosphorylase Kinase, domain 1"/>
    <property type="match status" value="1"/>
</dbReference>
<evidence type="ECO:0000256" key="2">
    <source>
        <dbReference type="ARBA" id="ARBA00022527"/>
    </source>
</evidence>
<evidence type="ECO:0000256" key="1">
    <source>
        <dbReference type="ARBA" id="ARBA00004479"/>
    </source>
</evidence>
<keyword evidence="15" id="KW-0325">Glycoprotein</keyword>
<keyword evidence="9 18" id="KW-0418">Kinase</keyword>
<dbReference type="InterPro" id="IPR024171">
    <property type="entry name" value="SRK-like_kinase"/>
</dbReference>
<dbReference type="GO" id="GO:0030246">
    <property type="term" value="F:carbohydrate binding"/>
    <property type="evidence" value="ECO:0007669"/>
    <property type="project" value="UniProtKB-KW"/>
</dbReference>
<evidence type="ECO:0000256" key="5">
    <source>
        <dbReference type="ARBA" id="ARBA00022692"/>
    </source>
</evidence>
<dbReference type="SMART" id="SM00220">
    <property type="entry name" value="S_TKc"/>
    <property type="match status" value="1"/>
</dbReference>
<keyword evidence="11 20" id="KW-1133">Transmembrane helix</keyword>
<evidence type="ECO:0000256" key="11">
    <source>
        <dbReference type="ARBA" id="ARBA00022989"/>
    </source>
</evidence>
<evidence type="ECO:0000256" key="10">
    <source>
        <dbReference type="ARBA" id="ARBA00022840"/>
    </source>
</evidence>
<dbReference type="Gene3D" id="2.90.10.30">
    <property type="match status" value="1"/>
</dbReference>
<dbReference type="InterPro" id="IPR011009">
    <property type="entry name" value="Kinase-like_dom_sf"/>
</dbReference>
<dbReference type="CDD" id="cd01098">
    <property type="entry name" value="PAN_AP_plant"/>
    <property type="match status" value="1"/>
</dbReference>
<evidence type="ECO:0000259" key="23">
    <source>
        <dbReference type="PROSITE" id="PS50927"/>
    </source>
</evidence>
<keyword evidence="5 20" id="KW-0812">Transmembrane</keyword>
<evidence type="ECO:0000256" key="19">
    <source>
        <dbReference type="PROSITE-ProRule" id="PRU10141"/>
    </source>
</evidence>
<evidence type="ECO:0000256" key="8">
    <source>
        <dbReference type="ARBA" id="ARBA00022741"/>
    </source>
</evidence>
<gene>
    <name evidence="24" type="ORF">LTRI10_LOCUS48971</name>
</gene>
<feature type="domain" description="Protein kinase" evidence="22">
    <location>
        <begin position="517"/>
        <end position="808"/>
    </location>
</feature>
<evidence type="ECO:0000259" key="22">
    <source>
        <dbReference type="PROSITE" id="PS50011"/>
    </source>
</evidence>
<dbReference type="InterPro" id="IPR036426">
    <property type="entry name" value="Bulb-type_lectin_dom_sf"/>
</dbReference>
<dbReference type="CDD" id="cd14066">
    <property type="entry name" value="STKc_IRAK"/>
    <property type="match status" value="1"/>
</dbReference>
<keyword evidence="7" id="KW-0430">Lectin</keyword>
<proteinExistence type="inferred from homology"/>
<dbReference type="PANTHER" id="PTHR47976:SF47">
    <property type="entry name" value="RECEPTOR-LIKE SERINE_THREONINE-PROTEIN KINASE"/>
    <property type="match status" value="1"/>
</dbReference>
<dbReference type="PROSITE" id="PS50927">
    <property type="entry name" value="BULB_LECTIN"/>
    <property type="match status" value="1"/>
</dbReference>
<accession>A0AAV2GFL4</accession>
<feature type="chain" id="PRO_5043696397" description="Receptor-like serine/threonine-protein kinase" evidence="21">
    <location>
        <begin position="27"/>
        <end position="811"/>
    </location>
</feature>
<evidence type="ECO:0000256" key="9">
    <source>
        <dbReference type="ARBA" id="ARBA00022777"/>
    </source>
</evidence>
<reference evidence="24 25" key="1">
    <citation type="submission" date="2024-04" db="EMBL/GenBank/DDBJ databases">
        <authorList>
            <person name="Fracassetti M."/>
        </authorList>
    </citation>
    <scope>NUCLEOTIDE SEQUENCE [LARGE SCALE GENOMIC DNA]</scope>
</reference>
<name>A0AAV2GFL4_9ROSI</name>
<evidence type="ECO:0000256" key="20">
    <source>
        <dbReference type="SAM" id="Phobius"/>
    </source>
</evidence>
<comment type="catalytic activity">
    <reaction evidence="16 18">
        <text>L-threonyl-[protein] + ATP = O-phospho-L-threonyl-[protein] + ADP + H(+)</text>
        <dbReference type="Rhea" id="RHEA:46608"/>
        <dbReference type="Rhea" id="RHEA-COMP:11060"/>
        <dbReference type="Rhea" id="RHEA-COMP:11605"/>
        <dbReference type="ChEBI" id="CHEBI:15378"/>
        <dbReference type="ChEBI" id="CHEBI:30013"/>
        <dbReference type="ChEBI" id="CHEBI:30616"/>
        <dbReference type="ChEBI" id="CHEBI:61977"/>
        <dbReference type="ChEBI" id="CHEBI:456216"/>
        <dbReference type="EC" id="2.7.11.1"/>
    </reaction>
</comment>
<dbReference type="GO" id="GO:0004674">
    <property type="term" value="F:protein serine/threonine kinase activity"/>
    <property type="evidence" value="ECO:0007669"/>
    <property type="project" value="UniProtKB-KW"/>
</dbReference>
<comment type="similarity">
    <text evidence="18">Belongs to the protein kinase superfamily. Ser/Thr protein kinase family.</text>
</comment>
<keyword evidence="6 21" id="KW-0732">Signal</keyword>
<dbReference type="Gene3D" id="1.10.510.10">
    <property type="entry name" value="Transferase(Phosphotransferase) domain 1"/>
    <property type="match status" value="1"/>
</dbReference>
<evidence type="ECO:0000256" key="7">
    <source>
        <dbReference type="ARBA" id="ARBA00022734"/>
    </source>
</evidence>
<dbReference type="FunFam" id="1.10.510.10:FF:000237">
    <property type="entry name" value="G-type lectin S-receptor-like serine/threonine-protein kinase"/>
    <property type="match status" value="1"/>
</dbReference>
<protein>
    <recommendedName>
        <fullName evidence="18">Receptor-like serine/threonine-protein kinase</fullName>
        <ecNumber evidence="18">2.7.11.1</ecNumber>
    </recommendedName>
</protein>
<comment type="subcellular location">
    <subcellularLocation>
        <location evidence="1">Membrane</location>
        <topology evidence="1">Single-pass type I membrane protein</topology>
    </subcellularLocation>
</comment>
<evidence type="ECO:0000256" key="16">
    <source>
        <dbReference type="ARBA" id="ARBA00047899"/>
    </source>
</evidence>
<sequence>MAPVQFQSKLYFSLSLLLFLPSTITSQSNRNVPLGSSLTTESNSSWLSPSGEFAFGFQQITPDGGYLLAIVFDEIPERTVAWSANRNNLVPRGSKLELTTSGHLVLTDPSGRHVWSPNSDPASHAAMLDTGNFVLLAANDSSTLWESFQEPADTLLPTQTLEQGSQLIAKYSKSNHSQGRFKFILRRDRNLFLHVTHYPEMRAGISYWPPTTAVGGQYYTGDRVVFNQSLSLDLILNNGTVVFPVFNSNGGSSSRDFYHRVTLDYDGVLRYYEYPKSNGQSSNKVWSSVYFKPPNICTAVTGDMGSGACGYNSYCELVNDQYPKCSCPPGYILKDSSDESKGCIPDFAPQDCRLQEGNSDAFELVDMPAVDWPLYDYESFEFYTEDMCRQSCLSDCQCALVVYGKFCWKKKSPLSNGRVGDDKTEKSLVKVRRSNSTTSSPHVEKKRKGLVVIIIIGSVLLASSAFVILLSAMFLSMKKKKKNQDSAASRAFLDRQNDLLSRNLRSFAYCELELATERFKEVLGSGASGIVYRGVLPNNNQRRLVAVKRLDNTVSEIKDQEFETEVRVIGGTNHKNLVKLVGFCNEGLHRVLVYEFMSNGSLAGLLFGEEGQSRPNWYTRMEIACAVARGLVYLHEECSTQIIHCDIKPQNVLLDESMMAKISDFGIAKLLKANQTRTMTKIRGTRGYVAPEWFRNMSITTKVDVYSFGVLLLELVCCRSKLETEAANEVEVFLANWAYECYSDGQLRKLVENDDEAMNDVENVERFVKIALWCIQDDPCLRPAMKKVVHMLEGSVHVPTPLDPESFISNI</sequence>
<evidence type="ECO:0000256" key="12">
    <source>
        <dbReference type="ARBA" id="ARBA00023136"/>
    </source>
</evidence>
<dbReference type="SUPFAM" id="SSF56112">
    <property type="entry name" value="Protein kinase-like (PK-like)"/>
    <property type="match status" value="1"/>
</dbReference>
<dbReference type="PANTHER" id="PTHR47976">
    <property type="entry name" value="G-TYPE LECTIN S-RECEPTOR-LIKE SERINE/THREONINE-PROTEIN KINASE SD2-5"/>
    <property type="match status" value="1"/>
</dbReference>
<dbReference type="PROSITE" id="PS00108">
    <property type="entry name" value="PROTEIN_KINASE_ST"/>
    <property type="match status" value="1"/>
</dbReference>
<dbReference type="GO" id="GO:0016020">
    <property type="term" value="C:membrane"/>
    <property type="evidence" value="ECO:0007669"/>
    <property type="project" value="UniProtKB-SubCell"/>
</dbReference>
<keyword evidence="12 20" id="KW-0472">Membrane</keyword>
<feature type="domain" description="Bulb-type lectin" evidence="23">
    <location>
        <begin position="31"/>
        <end position="148"/>
    </location>
</feature>
<evidence type="ECO:0000256" key="4">
    <source>
        <dbReference type="ARBA" id="ARBA00022679"/>
    </source>
</evidence>
<keyword evidence="3" id="KW-0245">EGF-like domain</keyword>
<evidence type="ECO:0000313" key="25">
    <source>
        <dbReference type="Proteomes" id="UP001497516"/>
    </source>
</evidence>
<organism evidence="24 25">
    <name type="scientific">Linum trigynum</name>
    <dbReference type="NCBI Taxonomy" id="586398"/>
    <lineage>
        <taxon>Eukaryota</taxon>
        <taxon>Viridiplantae</taxon>
        <taxon>Streptophyta</taxon>
        <taxon>Embryophyta</taxon>
        <taxon>Tracheophyta</taxon>
        <taxon>Spermatophyta</taxon>
        <taxon>Magnoliopsida</taxon>
        <taxon>eudicotyledons</taxon>
        <taxon>Gunneridae</taxon>
        <taxon>Pentapetalae</taxon>
        <taxon>rosids</taxon>
        <taxon>fabids</taxon>
        <taxon>Malpighiales</taxon>
        <taxon>Linaceae</taxon>
        <taxon>Linum</taxon>
    </lineage>
</organism>
<dbReference type="InterPro" id="IPR008271">
    <property type="entry name" value="Ser/Thr_kinase_AS"/>
</dbReference>
<dbReference type="InterPro" id="IPR001480">
    <property type="entry name" value="Bulb-type_lectin_dom"/>
</dbReference>
<evidence type="ECO:0000256" key="18">
    <source>
        <dbReference type="PIRNR" id="PIRNR000641"/>
    </source>
</evidence>
<keyword evidence="4 18" id="KW-0808">Transferase</keyword>
<dbReference type="CDD" id="cd00028">
    <property type="entry name" value="B_lectin"/>
    <property type="match status" value="1"/>
</dbReference>
<dbReference type="SMART" id="SM00108">
    <property type="entry name" value="B_lectin"/>
    <property type="match status" value="1"/>
</dbReference>
<dbReference type="EMBL" id="OZ034821">
    <property type="protein sequence ID" value="CAL1409474.1"/>
    <property type="molecule type" value="Genomic_DNA"/>
</dbReference>
<keyword evidence="25" id="KW-1185">Reference proteome</keyword>
<feature type="binding site" evidence="19">
    <location>
        <position position="548"/>
    </location>
    <ligand>
        <name>ATP</name>
        <dbReference type="ChEBI" id="CHEBI:30616"/>
    </ligand>
</feature>
<evidence type="ECO:0000256" key="6">
    <source>
        <dbReference type="ARBA" id="ARBA00022729"/>
    </source>
</evidence>
<keyword evidence="10 18" id="KW-0067">ATP-binding</keyword>
<feature type="signal peptide" evidence="21">
    <location>
        <begin position="1"/>
        <end position="26"/>
    </location>
</feature>